<evidence type="ECO:0000313" key="5">
    <source>
        <dbReference type="Proteomes" id="UP001208567"/>
    </source>
</evidence>
<name>A0ABQ5N0X8_9CLOT</name>
<dbReference type="Pfam" id="PF12245">
    <property type="entry name" value="Big_3_2"/>
    <property type="match status" value="1"/>
</dbReference>
<protein>
    <recommendedName>
        <fullName evidence="3">Ig-like domain-containing protein</fullName>
    </recommendedName>
</protein>
<dbReference type="EMBL" id="BRXR01000001">
    <property type="protein sequence ID" value="GLC28849.1"/>
    <property type="molecule type" value="Genomic_DNA"/>
</dbReference>
<gene>
    <name evidence="4" type="ORF">bsdE14_02590</name>
</gene>
<comment type="caution">
    <text evidence="4">The sequence shown here is derived from an EMBL/GenBank/DDBJ whole genome shotgun (WGS) entry which is preliminary data.</text>
</comment>
<evidence type="ECO:0000313" key="4">
    <source>
        <dbReference type="EMBL" id="GLC28849.1"/>
    </source>
</evidence>
<keyword evidence="1" id="KW-0812">Transmembrane</keyword>
<dbReference type="RefSeq" id="WP_264848120.1">
    <property type="nucleotide sequence ID" value="NZ_BRXR01000001.1"/>
</dbReference>
<keyword evidence="5" id="KW-1185">Reference proteome</keyword>
<proteinExistence type="predicted"/>
<keyword evidence="2" id="KW-0732">Signal</keyword>
<evidence type="ECO:0000259" key="3">
    <source>
        <dbReference type="Pfam" id="PF12245"/>
    </source>
</evidence>
<feature type="domain" description="Ig-like" evidence="3">
    <location>
        <begin position="752"/>
        <end position="788"/>
    </location>
</feature>
<keyword evidence="1" id="KW-0472">Membrane</keyword>
<feature type="signal peptide" evidence="2">
    <location>
        <begin position="1"/>
        <end position="29"/>
    </location>
</feature>
<dbReference type="Gene3D" id="2.60.40.10">
    <property type="entry name" value="Immunoglobulins"/>
    <property type="match status" value="3"/>
</dbReference>
<evidence type="ECO:0000256" key="1">
    <source>
        <dbReference type="SAM" id="Phobius"/>
    </source>
</evidence>
<dbReference type="Proteomes" id="UP001208567">
    <property type="component" value="Unassembled WGS sequence"/>
</dbReference>
<dbReference type="InterPro" id="IPR022038">
    <property type="entry name" value="Ig-like_bact"/>
</dbReference>
<keyword evidence="1" id="KW-1133">Transmembrane helix</keyword>
<feature type="transmembrane region" description="Helical" evidence="1">
    <location>
        <begin position="1062"/>
        <end position="1082"/>
    </location>
</feature>
<dbReference type="InterPro" id="IPR013783">
    <property type="entry name" value="Ig-like_fold"/>
</dbReference>
<organism evidence="4 5">
    <name type="scientific">Clostridium omnivorum</name>
    <dbReference type="NCBI Taxonomy" id="1604902"/>
    <lineage>
        <taxon>Bacteria</taxon>
        <taxon>Bacillati</taxon>
        <taxon>Bacillota</taxon>
        <taxon>Clostridia</taxon>
        <taxon>Eubacteriales</taxon>
        <taxon>Clostridiaceae</taxon>
        <taxon>Clostridium</taxon>
    </lineage>
</organism>
<sequence>MKARKKLSIMLSALLTLNLMNGSLLKANAAELTNVITLKSVSVSEKLVAPGSEVKVTVEASDSSANLNKDAYAVYVSKSSGSEVEKEVALAMDDNDKKYHASISIKDPAEAGDWKLSFVSIGDEAGNAQIFYNSNVHQELGQDLSTGDFKVIVDNDAPKLGDIVLNSHDLFQGSNLNVQINATDFGVGLSDEANLVFVAKTDKGDVEKSLTLKLNGGKYEGNLYIDETYPTGDWKLSFVTLEDRAGNVSIIYNSNVHGSELGIDLSAGNFSVKPDTEAPKFVSISVDKKLVKSGDRVNVAVVANDGVALAKEANLCYVMKTDKGDVEKGITLNLVNGKYQGILEVDNSFTTGTLSASFVTLEDALGNLGIVYNSKVHSGMAPEISADMSAGDITVDMVNPDKPVIAVSTEAPTNKNVTVTLTTNEPHGRIDYKLEGQSGWTTYIDKFIVTNNTTVYAKVYDLAGNVSDVAEKKITNIDKVAPVITVTGVENGQIYSKIVKPVISTDDVDATVVTTLNDASYDGKALVEEGSYILKVTATDKVGNVSEKVVSFKIDKTAPTITINGVVDGKIYNTDVKPEIVVNGKEFTITALLNDKPFNSGDKITAEGNYKLVVTVVDGFNRSYEVVKNFTIDKTKPVITVSGVKDNSFYKDKVNIGITTNEHATVAATLNGKDLASNEIAGEGAYTLVVTAVDDAGNMSLAVYNFAIDKKAPVINVLGLQDGGLYNNNVNPVVKVDDVNVNTTVISLNSKLYDGKPITAEGSYEFKVIATDKAGNASEAIYKFKIDKTAPVITIDGIEDGKTYLSTSVVPTIKVNEDAKVTVTLDGKAYSLGSSIETLGEHKLTVTAVDNAGNISKKDVKFSIQVSIPKDAGKAADTVKDLVNNSKQDKVVLNATENPVIDAKVLEAIKGIDKPVSVVVESQGITLTWTFNGKDIKDTTKSVDLTLNAAAPNKDLITKVDSNAQIISFKNHGTLPAPMTITIPVDTKKFDVTKPLYFYYYNETTKKAELIAEGLKAYQKGDAYFVDVTITHCSDYFLSSSDSKTVLPKVEKLVQTGSPMDMNVLLALGMLLIGAGFTVVLARRKRS</sequence>
<accession>A0ABQ5N0X8</accession>
<reference evidence="4 5" key="1">
    <citation type="journal article" date="2024" name="Int. J. Syst. Evol. Microbiol.">
        <title>Clostridium omnivorum sp. nov., isolated from anoxic soil under the treatment of reductive soil disinfestation.</title>
        <authorList>
            <person name="Ueki A."/>
            <person name="Tonouchi A."/>
            <person name="Kaku N."/>
            <person name="Honma S."/>
            <person name="Ueki K."/>
        </authorList>
    </citation>
    <scope>NUCLEOTIDE SEQUENCE [LARGE SCALE GENOMIC DNA]</scope>
    <source>
        <strain evidence="4 5">E14</strain>
    </source>
</reference>
<feature type="chain" id="PRO_5045120130" description="Ig-like domain-containing protein" evidence="2">
    <location>
        <begin position="30"/>
        <end position="1087"/>
    </location>
</feature>
<evidence type="ECO:0000256" key="2">
    <source>
        <dbReference type="SAM" id="SignalP"/>
    </source>
</evidence>